<dbReference type="SUPFAM" id="SSF143011">
    <property type="entry name" value="RelE-like"/>
    <property type="match status" value="1"/>
</dbReference>
<dbReference type="InterPro" id="IPR004386">
    <property type="entry name" value="Toxin_YafQ-like"/>
</dbReference>
<evidence type="ECO:0000313" key="2">
    <source>
        <dbReference type="EMBL" id="SHO80816.1"/>
    </source>
</evidence>
<organism evidence="2">
    <name type="scientific">hydrothermal vent metagenome</name>
    <dbReference type="NCBI Taxonomy" id="652676"/>
    <lineage>
        <taxon>unclassified sequences</taxon>
        <taxon>metagenomes</taxon>
        <taxon>ecological metagenomes</taxon>
    </lineage>
</organism>
<dbReference type="EMBL" id="FRYL01000021">
    <property type="protein sequence ID" value="SHO80816.1"/>
    <property type="molecule type" value="Genomic_DNA"/>
</dbReference>
<reference evidence="2" key="1">
    <citation type="submission" date="2016-10" db="EMBL/GenBank/DDBJ databases">
        <authorList>
            <person name="de Groot N.N."/>
        </authorList>
    </citation>
    <scope>NUCLEOTIDE SEQUENCE</scope>
</reference>
<sequence>MKYRLKQTDSFKKTSRKFFKKHRNLINKFKLVTFKLNNNPFDVSLKTHKLKGHLSNKYACSLNYEYRIILTIEIIDKEIYLIDIGTHDEVY</sequence>
<keyword evidence="1" id="KW-1277">Toxin-antitoxin system</keyword>
<dbReference type="InterPro" id="IPR007712">
    <property type="entry name" value="RelE/ParE_toxin"/>
</dbReference>
<dbReference type="InterPro" id="IPR035093">
    <property type="entry name" value="RelE/ParE_toxin_dom_sf"/>
</dbReference>
<dbReference type="Gene3D" id="3.30.2310.20">
    <property type="entry name" value="RelE-like"/>
    <property type="match status" value="1"/>
</dbReference>
<evidence type="ECO:0000256" key="1">
    <source>
        <dbReference type="ARBA" id="ARBA00022649"/>
    </source>
</evidence>
<dbReference type="NCBIfam" id="TIGR02385">
    <property type="entry name" value="RelE_StbE"/>
    <property type="match status" value="1"/>
</dbReference>
<dbReference type="AlphaFoldDB" id="A0A1W1EJ06"/>
<accession>A0A1W1EJ06</accession>
<gene>
    <name evidence="2" type="ORF">MNB_SV-15-465</name>
</gene>
<proteinExistence type="predicted"/>
<name>A0A1W1EJ06_9ZZZZ</name>
<dbReference type="Pfam" id="PF15738">
    <property type="entry name" value="YafQ_toxin"/>
    <property type="match status" value="1"/>
</dbReference>
<protein>
    <submittedName>
        <fullName evidence="2">HigB toxin protein</fullName>
    </submittedName>
</protein>